<proteinExistence type="predicted"/>
<dbReference type="Proteomes" id="UP000410492">
    <property type="component" value="Unassembled WGS sequence"/>
</dbReference>
<evidence type="ECO:0000313" key="1">
    <source>
        <dbReference type="EMBL" id="VEN64225.1"/>
    </source>
</evidence>
<reference evidence="1 2" key="1">
    <citation type="submission" date="2019-01" db="EMBL/GenBank/DDBJ databases">
        <authorList>
            <person name="Sayadi A."/>
        </authorList>
    </citation>
    <scope>NUCLEOTIDE SEQUENCE [LARGE SCALE GENOMIC DNA]</scope>
</reference>
<name>A0A653DXK2_CALMS</name>
<dbReference type="AlphaFoldDB" id="A0A653DXK2"/>
<organism evidence="1 2">
    <name type="scientific">Callosobruchus maculatus</name>
    <name type="common">Southern cowpea weevil</name>
    <name type="synonym">Pulse bruchid</name>
    <dbReference type="NCBI Taxonomy" id="64391"/>
    <lineage>
        <taxon>Eukaryota</taxon>
        <taxon>Metazoa</taxon>
        <taxon>Ecdysozoa</taxon>
        <taxon>Arthropoda</taxon>
        <taxon>Hexapoda</taxon>
        <taxon>Insecta</taxon>
        <taxon>Pterygota</taxon>
        <taxon>Neoptera</taxon>
        <taxon>Endopterygota</taxon>
        <taxon>Coleoptera</taxon>
        <taxon>Polyphaga</taxon>
        <taxon>Cucujiformia</taxon>
        <taxon>Chrysomeloidea</taxon>
        <taxon>Chrysomelidae</taxon>
        <taxon>Bruchinae</taxon>
        <taxon>Bruchini</taxon>
        <taxon>Callosobruchus</taxon>
    </lineage>
</organism>
<dbReference type="OrthoDB" id="78088at2759"/>
<keyword evidence="2" id="KW-1185">Reference proteome</keyword>
<accession>A0A653DXK2</accession>
<gene>
    <name evidence="1" type="ORF">CALMAC_LOCUS20809</name>
</gene>
<sequence>MAFLVQRMHQLQLPHLHQRHLQSLKNFSRAVTLIHRRTLNLQKPHLQREVGWLGSQQRRRVSSQQGNCPHIKREQAGERETHRIFKTTNCSEDM</sequence>
<evidence type="ECO:0000313" key="2">
    <source>
        <dbReference type="Proteomes" id="UP000410492"/>
    </source>
</evidence>
<dbReference type="EMBL" id="CAACVG010015209">
    <property type="protein sequence ID" value="VEN64225.1"/>
    <property type="molecule type" value="Genomic_DNA"/>
</dbReference>
<protein>
    <submittedName>
        <fullName evidence="1">Uncharacterized protein</fullName>
    </submittedName>
</protein>